<comment type="caution">
    <text evidence="1">The sequence shown here is derived from an EMBL/GenBank/DDBJ whole genome shotgun (WGS) entry which is preliminary data.</text>
</comment>
<dbReference type="EMBL" id="JBHUIO010000005">
    <property type="protein sequence ID" value="MFD2170268.1"/>
    <property type="molecule type" value="Genomic_DNA"/>
</dbReference>
<organism evidence="1 2">
    <name type="scientific">Tumebacillus lipolyticus</name>
    <dbReference type="NCBI Taxonomy" id="1280370"/>
    <lineage>
        <taxon>Bacteria</taxon>
        <taxon>Bacillati</taxon>
        <taxon>Bacillota</taxon>
        <taxon>Bacilli</taxon>
        <taxon>Bacillales</taxon>
        <taxon>Alicyclobacillaceae</taxon>
        <taxon>Tumebacillus</taxon>
    </lineage>
</organism>
<protein>
    <submittedName>
        <fullName evidence="1">Uncharacterized protein</fullName>
    </submittedName>
</protein>
<sequence length="44" mass="4922">MKKVTKIQVSTSILEQTKDLRPIGITTDFDKAKTFNPIGIPAEF</sequence>
<evidence type="ECO:0000313" key="2">
    <source>
        <dbReference type="Proteomes" id="UP001597343"/>
    </source>
</evidence>
<proteinExistence type="predicted"/>
<keyword evidence="2" id="KW-1185">Reference proteome</keyword>
<dbReference type="Proteomes" id="UP001597343">
    <property type="component" value="Unassembled WGS sequence"/>
</dbReference>
<reference evidence="2" key="1">
    <citation type="journal article" date="2019" name="Int. J. Syst. Evol. Microbiol.">
        <title>The Global Catalogue of Microorganisms (GCM) 10K type strain sequencing project: providing services to taxonomists for standard genome sequencing and annotation.</title>
        <authorList>
            <consortium name="The Broad Institute Genomics Platform"/>
            <consortium name="The Broad Institute Genome Sequencing Center for Infectious Disease"/>
            <person name="Wu L."/>
            <person name="Ma J."/>
        </authorList>
    </citation>
    <scope>NUCLEOTIDE SEQUENCE [LARGE SCALE GENOMIC DNA]</scope>
    <source>
        <strain evidence="2">CGMCC 1.13574</strain>
    </source>
</reference>
<gene>
    <name evidence="1" type="ORF">ACFSOY_09685</name>
</gene>
<dbReference type="RefSeq" id="WP_386046063.1">
    <property type="nucleotide sequence ID" value="NZ_JBHUIO010000005.1"/>
</dbReference>
<accession>A0ABW4ZX07</accession>
<name>A0ABW4ZX07_9BACL</name>
<evidence type="ECO:0000313" key="1">
    <source>
        <dbReference type="EMBL" id="MFD2170268.1"/>
    </source>
</evidence>